<gene>
    <name evidence="2" type="ORF">A2Y62_11735</name>
</gene>
<accession>A0A1F5VGP1</accession>
<comment type="caution">
    <text evidence="2">The sequence shown here is derived from an EMBL/GenBank/DDBJ whole genome shotgun (WGS) entry which is preliminary data.</text>
</comment>
<dbReference type="InterPro" id="IPR036116">
    <property type="entry name" value="FN3_sf"/>
</dbReference>
<feature type="compositionally biased region" description="Low complexity" evidence="1">
    <location>
        <begin position="154"/>
        <end position="165"/>
    </location>
</feature>
<organism evidence="2 3">
    <name type="scientific">Candidatus Fischerbacteria bacterium RBG_13_37_8</name>
    <dbReference type="NCBI Taxonomy" id="1817863"/>
    <lineage>
        <taxon>Bacteria</taxon>
        <taxon>Candidatus Fischeribacteriota</taxon>
    </lineage>
</organism>
<dbReference type="Gene3D" id="2.60.40.10">
    <property type="entry name" value="Immunoglobulins"/>
    <property type="match status" value="1"/>
</dbReference>
<evidence type="ECO:0000313" key="3">
    <source>
        <dbReference type="Proteomes" id="UP000178943"/>
    </source>
</evidence>
<evidence type="ECO:0000313" key="2">
    <source>
        <dbReference type="EMBL" id="OGF62576.1"/>
    </source>
</evidence>
<dbReference type="EMBL" id="MFGW01000178">
    <property type="protein sequence ID" value="OGF62576.1"/>
    <property type="molecule type" value="Genomic_DNA"/>
</dbReference>
<sequence length="175" mass="18773">MQGANDGYPNPPNTKTIDITSAISGNPSNTQIRFHYYNGTYEWWWAIDNVRIECAVPVCNVCNVTTQIPGRVLNNLTIAKSGNNLLLNWTPPGGTCIVTGYGVYRGTLPLSAYNHASLSCTASAPYSTPQDTGSYYFLVVPQNSTNEGSYGLDSSSAQIPAASSPCHPQDLTACN</sequence>
<proteinExistence type="predicted"/>
<dbReference type="InterPro" id="IPR013783">
    <property type="entry name" value="Ig-like_fold"/>
</dbReference>
<evidence type="ECO:0000256" key="1">
    <source>
        <dbReference type="SAM" id="MobiDB-lite"/>
    </source>
</evidence>
<dbReference type="AlphaFoldDB" id="A0A1F5VGP1"/>
<protein>
    <recommendedName>
        <fullName evidence="4">Fibronectin type-III domain-containing protein</fullName>
    </recommendedName>
</protein>
<name>A0A1F5VGP1_9BACT</name>
<dbReference type="SUPFAM" id="SSF49265">
    <property type="entry name" value="Fibronectin type III"/>
    <property type="match status" value="1"/>
</dbReference>
<evidence type="ECO:0008006" key="4">
    <source>
        <dbReference type="Google" id="ProtNLM"/>
    </source>
</evidence>
<feature type="region of interest" description="Disordered" evidence="1">
    <location>
        <begin position="149"/>
        <end position="175"/>
    </location>
</feature>
<reference evidence="2 3" key="1">
    <citation type="journal article" date="2016" name="Nat. Commun.">
        <title>Thousands of microbial genomes shed light on interconnected biogeochemical processes in an aquifer system.</title>
        <authorList>
            <person name="Anantharaman K."/>
            <person name="Brown C.T."/>
            <person name="Hug L.A."/>
            <person name="Sharon I."/>
            <person name="Castelle C.J."/>
            <person name="Probst A.J."/>
            <person name="Thomas B.C."/>
            <person name="Singh A."/>
            <person name="Wilkins M.J."/>
            <person name="Karaoz U."/>
            <person name="Brodie E.L."/>
            <person name="Williams K.H."/>
            <person name="Hubbard S.S."/>
            <person name="Banfield J.F."/>
        </authorList>
    </citation>
    <scope>NUCLEOTIDE SEQUENCE [LARGE SCALE GENOMIC DNA]</scope>
</reference>
<dbReference type="Proteomes" id="UP000178943">
    <property type="component" value="Unassembled WGS sequence"/>
</dbReference>
<dbReference type="STRING" id="1817863.A2Y62_11735"/>